<feature type="domain" description="HTH marR-type" evidence="5">
    <location>
        <begin position="5"/>
        <end position="140"/>
    </location>
</feature>
<evidence type="ECO:0000256" key="1">
    <source>
        <dbReference type="ARBA" id="ARBA00023015"/>
    </source>
</evidence>
<keyword evidence="1" id="KW-0805">Transcription regulation</keyword>
<evidence type="ECO:0000256" key="2">
    <source>
        <dbReference type="ARBA" id="ARBA00023125"/>
    </source>
</evidence>
<evidence type="ECO:0000256" key="3">
    <source>
        <dbReference type="ARBA" id="ARBA00023163"/>
    </source>
</evidence>
<dbReference type="PROSITE" id="PS01117">
    <property type="entry name" value="HTH_MARR_1"/>
    <property type="match status" value="1"/>
</dbReference>
<dbReference type="SUPFAM" id="SSF46785">
    <property type="entry name" value="Winged helix' DNA-binding domain"/>
    <property type="match status" value="1"/>
</dbReference>
<dbReference type="PROSITE" id="PS50995">
    <property type="entry name" value="HTH_MARR_2"/>
    <property type="match status" value="1"/>
</dbReference>
<dbReference type="InterPro" id="IPR036390">
    <property type="entry name" value="WH_DNA-bd_sf"/>
</dbReference>
<gene>
    <name evidence="6" type="ORF">HQM25_02500</name>
</gene>
<accession>A0A7D4PZW5</accession>
<dbReference type="RefSeq" id="WP_172988802.1">
    <property type="nucleotide sequence ID" value="NZ_CP054038.1"/>
</dbReference>
<dbReference type="Pfam" id="PF12802">
    <property type="entry name" value="MarR_2"/>
    <property type="match status" value="1"/>
</dbReference>
<dbReference type="GO" id="GO:0003677">
    <property type="term" value="F:DNA binding"/>
    <property type="evidence" value="ECO:0007669"/>
    <property type="project" value="UniProtKB-KW"/>
</dbReference>
<evidence type="ECO:0000259" key="5">
    <source>
        <dbReference type="PROSITE" id="PS50995"/>
    </source>
</evidence>
<dbReference type="AlphaFoldDB" id="A0A7D4PZW5"/>
<evidence type="ECO:0000313" key="7">
    <source>
        <dbReference type="Proteomes" id="UP000502498"/>
    </source>
</evidence>
<dbReference type="InterPro" id="IPR000835">
    <property type="entry name" value="HTH_MarR-typ"/>
</dbReference>
<evidence type="ECO:0000313" key="6">
    <source>
        <dbReference type="EMBL" id="QKJ18378.1"/>
    </source>
</evidence>
<dbReference type="SMART" id="SM00347">
    <property type="entry name" value="HTH_MARR"/>
    <property type="match status" value="1"/>
</dbReference>
<dbReference type="Gene3D" id="1.10.10.10">
    <property type="entry name" value="Winged helix-like DNA-binding domain superfamily/Winged helix DNA-binding domain"/>
    <property type="match status" value="1"/>
</dbReference>
<dbReference type="PANTHER" id="PTHR33164:SF43">
    <property type="entry name" value="HTH-TYPE TRANSCRIPTIONAL REPRESSOR YETL"/>
    <property type="match status" value="1"/>
</dbReference>
<dbReference type="InterPro" id="IPR039422">
    <property type="entry name" value="MarR/SlyA-like"/>
</dbReference>
<proteinExistence type="predicted"/>
<dbReference type="PANTHER" id="PTHR33164">
    <property type="entry name" value="TRANSCRIPTIONAL REGULATOR, MARR FAMILY"/>
    <property type="match status" value="1"/>
</dbReference>
<evidence type="ECO:0000256" key="4">
    <source>
        <dbReference type="SAM" id="MobiDB-lite"/>
    </source>
</evidence>
<name>A0A7D4PZW5_9MICO</name>
<keyword evidence="3" id="KW-0804">Transcription</keyword>
<sequence>MTVDSSRLAAVISPLRRTLLAAAREREDLPEIPDAQVEVLRALPRGTVASPSDLAEALGVGRSTVSNLLATMEDAGLIARRASAVDRRRVEVVATPRALGWFDRFDAAAAALVAEAMAALDPGDRAALESSVPALERLRDGLVDLRHAAGAASPEASRTVRDGLVDLRHAAGAASPEASRTIDRSRKEAE</sequence>
<dbReference type="GO" id="GO:0003700">
    <property type="term" value="F:DNA-binding transcription factor activity"/>
    <property type="evidence" value="ECO:0007669"/>
    <property type="project" value="InterPro"/>
</dbReference>
<keyword evidence="2" id="KW-0238">DNA-binding</keyword>
<organism evidence="6 7">
    <name type="scientific">Microbacterium hominis</name>
    <dbReference type="NCBI Taxonomy" id="162426"/>
    <lineage>
        <taxon>Bacteria</taxon>
        <taxon>Bacillati</taxon>
        <taxon>Actinomycetota</taxon>
        <taxon>Actinomycetes</taxon>
        <taxon>Micrococcales</taxon>
        <taxon>Microbacteriaceae</taxon>
        <taxon>Microbacterium</taxon>
    </lineage>
</organism>
<dbReference type="PRINTS" id="PR00598">
    <property type="entry name" value="HTHMARR"/>
</dbReference>
<reference evidence="6 7" key="1">
    <citation type="submission" date="2020-05" db="EMBL/GenBank/DDBJ databases">
        <title>Strain PA2F3 complete genome.</title>
        <authorList>
            <person name="Kim Y.-S."/>
            <person name="Kim S.-J."/>
            <person name="Jung H.-k."/>
            <person name="Kim S.-E."/>
            <person name="Kim K.-H."/>
        </authorList>
    </citation>
    <scope>NUCLEOTIDE SEQUENCE [LARGE SCALE GENOMIC DNA]</scope>
    <source>
        <strain evidence="6 7">PA2F3</strain>
    </source>
</reference>
<dbReference type="InterPro" id="IPR023187">
    <property type="entry name" value="Tscrpt_reg_MarR-type_CS"/>
</dbReference>
<dbReference type="EMBL" id="CP054038">
    <property type="protein sequence ID" value="QKJ18378.1"/>
    <property type="molecule type" value="Genomic_DNA"/>
</dbReference>
<feature type="compositionally biased region" description="Basic and acidic residues" evidence="4">
    <location>
        <begin position="180"/>
        <end position="190"/>
    </location>
</feature>
<dbReference type="GO" id="GO:0006950">
    <property type="term" value="P:response to stress"/>
    <property type="evidence" value="ECO:0007669"/>
    <property type="project" value="TreeGrafter"/>
</dbReference>
<dbReference type="Proteomes" id="UP000502498">
    <property type="component" value="Chromosome"/>
</dbReference>
<feature type="region of interest" description="Disordered" evidence="4">
    <location>
        <begin position="171"/>
        <end position="190"/>
    </location>
</feature>
<dbReference type="InterPro" id="IPR036388">
    <property type="entry name" value="WH-like_DNA-bd_sf"/>
</dbReference>
<protein>
    <submittedName>
        <fullName evidence="6">MarR family transcriptional regulator</fullName>
    </submittedName>
</protein>